<name>A0A0D8Y6I1_DICVI</name>
<reference evidence="3" key="2">
    <citation type="journal article" date="2016" name="Sci. Rep.">
        <title>Dictyocaulus viviparus genome, variome and transcriptome elucidate lungworm biology and support future intervention.</title>
        <authorList>
            <person name="McNulty S.N."/>
            <person name="Strube C."/>
            <person name="Rosa B.A."/>
            <person name="Martin J.C."/>
            <person name="Tyagi R."/>
            <person name="Choi Y.J."/>
            <person name="Wang Q."/>
            <person name="Hallsworth Pepin K."/>
            <person name="Zhang X."/>
            <person name="Ozersky P."/>
            <person name="Wilson R.K."/>
            <person name="Sternberg P.W."/>
            <person name="Gasser R.B."/>
            <person name="Mitreva M."/>
        </authorList>
    </citation>
    <scope>NUCLEOTIDE SEQUENCE [LARGE SCALE GENOMIC DNA]</scope>
    <source>
        <strain evidence="3">HannoverDv2000</strain>
    </source>
</reference>
<dbReference type="EMBL" id="KN716164">
    <property type="protein sequence ID" value="KJH52473.1"/>
    <property type="molecule type" value="Genomic_DNA"/>
</dbReference>
<dbReference type="Pfam" id="PF10259">
    <property type="entry name" value="Rogdi_lz"/>
    <property type="match status" value="1"/>
</dbReference>
<comment type="similarity">
    <text evidence="1">Belongs to the rogdi family.</text>
</comment>
<dbReference type="InterPro" id="IPR028241">
    <property type="entry name" value="RAVE2/Rogdi"/>
</dbReference>
<dbReference type="GO" id="GO:0043291">
    <property type="term" value="C:RAVE complex"/>
    <property type="evidence" value="ECO:0007669"/>
    <property type="project" value="TreeGrafter"/>
</dbReference>
<evidence type="ECO:0000313" key="2">
    <source>
        <dbReference type="EMBL" id="KJH52473.1"/>
    </source>
</evidence>
<gene>
    <name evidence="2" type="ORF">DICVIV_01319</name>
</gene>
<dbReference type="OrthoDB" id="66510at2759"/>
<protein>
    <recommendedName>
        <fullName evidence="4">Rogdi-like family protein</fullName>
    </recommendedName>
</protein>
<accession>A0A0D8Y6I1</accession>
<reference evidence="2 3" key="1">
    <citation type="submission" date="2013-11" db="EMBL/GenBank/DDBJ databases">
        <title>Draft genome of the bovine lungworm Dictyocaulus viviparus.</title>
        <authorList>
            <person name="Mitreva M."/>
        </authorList>
    </citation>
    <scope>NUCLEOTIDE SEQUENCE [LARGE SCALE GENOMIC DNA]</scope>
    <source>
        <strain evidence="2 3">HannoverDv2000</strain>
    </source>
</reference>
<dbReference type="PANTHER" id="PTHR13618">
    <property type="entry name" value="LEUCINE ZIPPER CONTAINING TRANSCRIPTION FACTOR LZF1"/>
    <property type="match status" value="1"/>
</dbReference>
<dbReference type="Proteomes" id="UP000053766">
    <property type="component" value="Unassembled WGS sequence"/>
</dbReference>
<dbReference type="STRING" id="29172.A0A0D8Y6I1"/>
<sequence>MLPDVYLHPEEEDAICKANLKKEFVWILSSSARGRFNNVLSSLRECSKKLHIGQKCDSRLGVSISQPQAERHYLTGKHGGDTLKAYITLLGDNVIQAEVTIRNSKSSGPFRTVAQPDVQWKLQQLQDLGNFIARASRTLCEADKRLSELANSQQLAFEHGELVLSAARDAIADISAARNAIVLPRKKSLLELSQFPPTRRFNPPLPQDQLLSFYISSCKLVCASYHMVPKQSAPQGMSMSISLAECHLPYLDDVLQQLNSAATEIELLIGNMEMCQSR</sequence>
<dbReference type="PANTHER" id="PTHR13618:SF1">
    <property type="entry name" value="PROTEIN ROGDI HOMOLOG"/>
    <property type="match status" value="1"/>
</dbReference>
<dbReference type="AlphaFoldDB" id="A0A0D8Y6I1"/>
<evidence type="ECO:0000256" key="1">
    <source>
        <dbReference type="ARBA" id="ARBA00005535"/>
    </source>
</evidence>
<evidence type="ECO:0000313" key="3">
    <source>
        <dbReference type="Proteomes" id="UP000053766"/>
    </source>
</evidence>
<organism evidence="2 3">
    <name type="scientific">Dictyocaulus viviparus</name>
    <name type="common">Bovine lungworm</name>
    <dbReference type="NCBI Taxonomy" id="29172"/>
    <lineage>
        <taxon>Eukaryota</taxon>
        <taxon>Metazoa</taxon>
        <taxon>Ecdysozoa</taxon>
        <taxon>Nematoda</taxon>
        <taxon>Chromadorea</taxon>
        <taxon>Rhabditida</taxon>
        <taxon>Rhabditina</taxon>
        <taxon>Rhabditomorpha</taxon>
        <taxon>Strongyloidea</taxon>
        <taxon>Metastrongylidae</taxon>
        <taxon>Dictyocaulus</taxon>
    </lineage>
</organism>
<keyword evidence="3" id="KW-1185">Reference proteome</keyword>
<proteinExistence type="inferred from homology"/>
<evidence type="ECO:0008006" key="4">
    <source>
        <dbReference type="Google" id="ProtNLM"/>
    </source>
</evidence>